<evidence type="ECO:0000256" key="3">
    <source>
        <dbReference type="ARBA" id="ARBA00023004"/>
    </source>
</evidence>
<evidence type="ECO:0000256" key="4">
    <source>
        <dbReference type="ARBA" id="ARBA00023014"/>
    </source>
</evidence>
<organism evidence="6 7">
    <name type="scientific">Clostridium vincentii</name>
    <dbReference type="NCBI Taxonomy" id="52704"/>
    <lineage>
        <taxon>Bacteria</taxon>
        <taxon>Bacillati</taxon>
        <taxon>Bacillota</taxon>
        <taxon>Clostridia</taxon>
        <taxon>Eubacteriales</taxon>
        <taxon>Clostridiaceae</taxon>
        <taxon>Clostridium</taxon>
    </lineage>
</organism>
<reference evidence="6 7" key="1">
    <citation type="submission" date="2018-03" db="EMBL/GenBank/DDBJ databases">
        <title>Genome sequence of Clostridium vincentii DSM 10228.</title>
        <authorList>
            <person name="Poehlein A."/>
            <person name="Daniel R."/>
        </authorList>
    </citation>
    <scope>NUCLEOTIDE SEQUENCE [LARGE SCALE GENOMIC DNA]</scope>
    <source>
        <strain evidence="6 7">DSM 10228</strain>
    </source>
</reference>
<dbReference type="Proteomes" id="UP000239471">
    <property type="component" value="Unassembled WGS sequence"/>
</dbReference>
<dbReference type="AlphaFoldDB" id="A0A2T0BKT4"/>
<dbReference type="RefSeq" id="WP_106058067.1">
    <property type="nucleotide sequence ID" value="NZ_PVXQ01000001.1"/>
</dbReference>
<dbReference type="SFLD" id="SFLDS00029">
    <property type="entry name" value="Radical_SAM"/>
    <property type="match status" value="1"/>
</dbReference>
<dbReference type="GO" id="GO:0051536">
    <property type="term" value="F:iron-sulfur cluster binding"/>
    <property type="evidence" value="ECO:0007669"/>
    <property type="project" value="UniProtKB-KW"/>
</dbReference>
<dbReference type="EMBL" id="PVXQ01000001">
    <property type="protein sequence ID" value="PRR84485.1"/>
    <property type="molecule type" value="Genomic_DNA"/>
</dbReference>
<protein>
    <submittedName>
        <fullName evidence="6">Radical SAM superfamily protein</fullName>
    </submittedName>
</protein>
<dbReference type="GO" id="GO:0003824">
    <property type="term" value="F:catalytic activity"/>
    <property type="evidence" value="ECO:0007669"/>
    <property type="project" value="InterPro"/>
</dbReference>
<evidence type="ECO:0000256" key="2">
    <source>
        <dbReference type="ARBA" id="ARBA00022723"/>
    </source>
</evidence>
<keyword evidence="1" id="KW-0949">S-adenosyl-L-methionine</keyword>
<proteinExistence type="predicted"/>
<gene>
    <name evidence="6" type="ORF">CLVI_00070</name>
</gene>
<dbReference type="Pfam" id="PF04055">
    <property type="entry name" value="Radical_SAM"/>
    <property type="match status" value="1"/>
</dbReference>
<evidence type="ECO:0000313" key="7">
    <source>
        <dbReference type="Proteomes" id="UP000239471"/>
    </source>
</evidence>
<feature type="domain" description="Radical SAM core" evidence="5">
    <location>
        <begin position="52"/>
        <end position="227"/>
    </location>
</feature>
<name>A0A2T0BKT4_9CLOT</name>
<keyword evidence="7" id="KW-1185">Reference proteome</keyword>
<keyword evidence="4" id="KW-0411">Iron-sulfur</keyword>
<evidence type="ECO:0000256" key="1">
    <source>
        <dbReference type="ARBA" id="ARBA00022691"/>
    </source>
</evidence>
<evidence type="ECO:0000313" key="6">
    <source>
        <dbReference type="EMBL" id="PRR84485.1"/>
    </source>
</evidence>
<dbReference type="CDD" id="cd01335">
    <property type="entry name" value="Radical_SAM"/>
    <property type="match status" value="1"/>
</dbReference>
<dbReference type="InterPro" id="IPR058240">
    <property type="entry name" value="rSAM_sf"/>
</dbReference>
<dbReference type="InterPro" id="IPR007197">
    <property type="entry name" value="rSAM"/>
</dbReference>
<comment type="caution">
    <text evidence="6">The sequence shown here is derived from an EMBL/GenBank/DDBJ whole genome shotgun (WGS) entry which is preliminary data.</text>
</comment>
<keyword evidence="2" id="KW-0479">Metal-binding</keyword>
<dbReference type="Gene3D" id="3.20.20.70">
    <property type="entry name" value="Aldolase class I"/>
    <property type="match status" value="1"/>
</dbReference>
<dbReference type="OrthoDB" id="9810775at2"/>
<accession>A0A2T0BKT4</accession>
<evidence type="ECO:0000259" key="5">
    <source>
        <dbReference type="Pfam" id="PF04055"/>
    </source>
</evidence>
<keyword evidence="3" id="KW-0408">Iron</keyword>
<dbReference type="SUPFAM" id="SSF102114">
    <property type="entry name" value="Radical SAM enzymes"/>
    <property type="match status" value="1"/>
</dbReference>
<dbReference type="GO" id="GO:0046872">
    <property type="term" value="F:metal ion binding"/>
    <property type="evidence" value="ECO:0007669"/>
    <property type="project" value="UniProtKB-KW"/>
</dbReference>
<sequence>MQYYYENYKEYANKLREKYKKVDYKSNIKQEFIEIKEFQKELAKKISFTPYIYNNCSANCRFCSEKLERTSGQAKDFKLSEKYFKKLRLILSKLKENRIFLSVSGIEPLESLDFLKEVLQVFKNWEEDGGRIEEKVIYSNLSAGTYNLGKIIDIIKDYNISRIETSRHHYNEDVNNNIVRFKNKDIQLNRNYENIVRTLKNYVDIKLVCVLQNTGVNSYEEVKNYLKWARNNGINKVVFRELSLFNESISGNESSNYIRKNRVPLIEVLKDIEDKAFTLTEILRGYYYFSFKYEYKKDMEVTFEVSDYEEMIKQHNKDEIQKLIYYPNGDLCCDWSMKNKIF</sequence>
<dbReference type="InterPro" id="IPR013785">
    <property type="entry name" value="Aldolase_TIM"/>
</dbReference>